<protein>
    <submittedName>
        <fullName evidence="1">MerR family transcriptional regulator</fullName>
    </submittedName>
</protein>
<accession>A0A4S4BZ23</accession>
<organism evidence="1 2">
    <name type="scientific">Metabacillus sediminilitoris</name>
    <dbReference type="NCBI Taxonomy" id="2567941"/>
    <lineage>
        <taxon>Bacteria</taxon>
        <taxon>Bacillati</taxon>
        <taxon>Bacillota</taxon>
        <taxon>Bacilli</taxon>
        <taxon>Bacillales</taxon>
        <taxon>Bacillaceae</taxon>
        <taxon>Metabacillus</taxon>
    </lineage>
</organism>
<comment type="caution">
    <text evidence="1">The sequence shown here is derived from an EMBL/GenBank/DDBJ whole genome shotgun (WGS) entry which is preliminary data.</text>
</comment>
<dbReference type="AlphaFoldDB" id="A0A4S4BZ23"/>
<dbReference type="EMBL" id="SSNT01000006">
    <property type="protein sequence ID" value="THF80538.1"/>
    <property type="molecule type" value="Genomic_DNA"/>
</dbReference>
<dbReference type="InterPro" id="IPR009061">
    <property type="entry name" value="DNA-bd_dom_put_sf"/>
</dbReference>
<dbReference type="Pfam" id="PF13411">
    <property type="entry name" value="MerR_1"/>
    <property type="match status" value="1"/>
</dbReference>
<evidence type="ECO:0000313" key="1">
    <source>
        <dbReference type="EMBL" id="THF80538.1"/>
    </source>
</evidence>
<dbReference type="SUPFAM" id="SSF46955">
    <property type="entry name" value="Putative DNA-binding domain"/>
    <property type="match status" value="1"/>
</dbReference>
<evidence type="ECO:0000313" key="2">
    <source>
        <dbReference type="Proteomes" id="UP000310334"/>
    </source>
</evidence>
<dbReference type="Proteomes" id="UP000310334">
    <property type="component" value="Unassembled WGS sequence"/>
</dbReference>
<dbReference type="InterPro" id="IPR000551">
    <property type="entry name" value="MerR-type_HTH_dom"/>
</dbReference>
<dbReference type="Gene3D" id="1.10.1660.10">
    <property type="match status" value="1"/>
</dbReference>
<dbReference type="OrthoDB" id="2866363at2"/>
<keyword evidence="2" id="KW-1185">Reference proteome</keyword>
<reference evidence="1 2" key="1">
    <citation type="submission" date="2019-04" db="EMBL/GenBank/DDBJ databases">
        <title>Bacillus sediminilitoris sp. nov., isolated from a tidal flat sediment on the East China Sea.</title>
        <authorList>
            <person name="Wei Y."/>
            <person name="Mao H."/>
            <person name="Fang J."/>
        </authorList>
    </citation>
    <scope>NUCLEOTIDE SEQUENCE [LARGE SCALE GENOMIC DNA]</scope>
    <source>
        <strain evidence="1 2">DSL-17</strain>
    </source>
</reference>
<proteinExistence type="predicted"/>
<gene>
    <name evidence="1" type="ORF">E6W99_09045</name>
</gene>
<dbReference type="GO" id="GO:0003677">
    <property type="term" value="F:DNA binding"/>
    <property type="evidence" value="ECO:0007669"/>
    <property type="project" value="InterPro"/>
</dbReference>
<name>A0A4S4BZ23_9BACI</name>
<dbReference type="GO" id="GO:0006355">
    <property type="term" value="P:regulation of DNA-templated transcription"/>
    <property type="evidence" value="ECO:0007669"/>
    <property type="project" value="InterPro"/>
</dbReference>
<sequence>MKRRLVDRLAIKYVTISKAASLIGEKTYLLKEWENEFPEFLSIKRDEKNNTRLLTSKNIETLRKIKSFKDSNMDVQTIKQLLQNQTVERTNVKTAIVENEVKDIKESLSKITAFIESSDVQKMLKIDARLKEIEQNVVFSVSHQINETAKLQTEVARIEFADVQEMISNLSVHSEAEREMYKEEIETERKVLKREIHREREFIKRQTDDREERFLAFVKQHQDRQERIKLEQRSGFSFIKQMIGFAK</sequence>